<organism evidence="3 4">
    <name type="scientific">Silurus asotus</name>
    <name type="common">Amur catfish</name>
    <name type="synonym">Parasilurus asotus</name>
    <dbReference type="NCBI Taxonomy" id="30991"/>
    <lineage>
        <taxon>Eukaryota</taxon>
        <taxon>Metazoa</taxon>
        <taxon>Chordata</taxon>
        <taxon>Craniata</taxon>
        <taxon>Vertebrata</taxon>
        <taxon>Euteleostomi</taxon>
        <taxon>Actinopterygii</taxon>
        <taxon>Neopterygii</taxon>
        <taxon>Teleostei</taxon>
        <taxon>Ostariophysi</taxon>
        <taxon>Siluriformes</taxon>
        <taxon>Siluridae</taxon>
        <taxon>Silurus</taxon>
    </lineage>
</organism>
<dbReference type="GO" id="GO:0005096">
    <property type="term" value="F:GTPase activator activity"/>
    <property type="evidence" value="ECO:0007669"/>
    <property type="project" value="InterPro"/>
</dbReference>
<dbReference type="Proteomes" id="UP001205998">
    <property type="component" value="Unassembled WGS sequence"/>
</dbReference>
<dbReference type="InterPro" id="IPR001849">
    <property type="entry name" value="PH_domain"/>
</dbReference>
<dbReference type="SUPFAM" id="SSF50729">
    <property type="entry name" value="PH domain-like"/>
    <property type="match status" value="1"/>
</dbReference>
<dbReference type="InterPro" id="IPR047225">
    <property type="entry name" value="PH_GRAF"/>
</dbReference>
<dbReference type="SMART" id="SM00233">
    <property type="entry name" value="PH"/>
    <property type="match status" value="1"/>
</dbReference>
<dbReference type="InterPro" id="IPR011993">
    <property type="entry name" value="PH-like_dom_sf"/>
</dbReference>
<sequence length="237" mass="27499">TRNHFESTREEMEELMKKMKQPKSVWQHQQPTIEGYLYIHEKWALGMTWVRYYCRYMKNNKLLVMLPTEQKPGTKQVPLELTLKLCIRRKSESIDKRFCFDIETHERYDDGDEDGEDDSIDVDDKDDDDDEDKDEDGDVYNVNNEEDDDGDGDDGDEEDDGKDGGDDDGDVDDEDDDDVCCMLMCRPSVTLQAMSELNRKQWIEAMDGKEPVSLNVTFLCLFRNPVRSADEGHISPA</sequence>
<comment type="caution">
    <text evidence="3">The sequence shown here is derived from an EMBL/GenBank/DDBJ whole genome shotgun (WGS) entry which is preliminary data.</text>
</comment>
<feature type="non-terminal residue" evidence="3">
    <location>
        <position position="237"/>
    </location>
</feature>
<reference evidence="3" key="1">
    <citation type="submission" date="2018-07" db="EMBL/GenBank/DDBJ databases">
        <title>Comparative genomics of catfishes provides insights into carnivory and benthic adaptation.</title>
        <authorList>
            <person name="Zhang Y."/>
            <person name="Wang D."/>
            <person name="Peng Z."/>
            <person name="Zheng S."/>
            <person name="Shao F."/>
            <person name="Tao W."/>
        </authorList>
    </citation>
    <scope>NUCLEOTIDE SEQUENCE</scope>
    <source>
        <strain evidence="3">Chongqing</strain>
    </source>
</reference>
<gene>
    <name evidence="3" type="ORF">C0J50_11760</name>
</gene>
<evidence type="ECO:0000259" key="2">
    <source>
        <dbReference type="SMART" id="SM00233"/>
    </source>
</evidence>
<dbReference type="PANTHER" id="PTHR12552:SF2">
    <property type="entry name" value="OLIGOPHRENIN-1"/>
    <property type="match status" value="1"/>
</dbReference>
<evidence type="ECO:0000313" key="3">
    <source>
        <dbReference type="EMBL" id="KAI5612972.1"/>
    </source>
</evidence>
<dbReference type="PANTHER" id="PTHR12552">
    <property type="entry name" value="OLIGOPHRENIN 1"/>
    <property type="match status" value="1"/>
</dbReference>
<dbReference type="CDD" id="cd01249">
    <property type="entry name" value="BAR-PH_GRAF_family"/>
    <property type="match status" value="1"/>
</dbReference>
<dbReference type="InterPro" id="IPR047234">
    <property type="entry name" value="GRAF_fam"/>
</dbReference>
<feature type="domain" description="PH" evidence="2">
    <location>
        <begin position="31"/>
        <end position="213"/>
    </location>
</feature>
<dbReference type="AlphaFoldDB" id="A0AAD5FEY1"/>
<proteinExistence type="predicted"/>
<evidence type="ECO:0000313" key="4">
    <source>
        <dbReference type="Proteomes" id="UP001205998"/>
    </source>
</evidence>
<dbReference type="EMBL" id="MU563546">
    <property type="protein sequence ID" value="KAI5612972.1"/>
    <property type="molecule type" value="Genomic_DNA"/>
</dbReference>
<keyword evidence="4" id="KW-1185">Reference proteome</keyword>
<protein>
    <submittedName>
        <fullName evidence="3">Rho GTPase-activating protein 42 isoform X2</fullName>
    </submittedName>
</protein>
<dbReference type="Gene3D" id="2.30.29.30">
    <property type="entry name" value="Pleckstrin-homology domain (PH domain)/Phosphotyrosine-binding domain (PTB)"/>
    <property type="match status" value="1"/>
</dbReference>
<evidence type="ECO:0000256" key="1">
    <source>
        <dbReference type="SAM" id="MobiDB-lite"/>
    </source>
</evidence>
<feature type="compositionally biased region" description="Acidic residues" evidence="1">
    <location>
        <begin position="109"/>
        <end position="176"/>
    </location>
</feature>
<feature type="region of interest" description="Disordered" evidence="1">
    <location>
        <begin position="107"/>
        <end position="176"/>
    </location>
</feature>
<accession>A0AAD5FEY1</accession>
<name>A0AAD5FEY1_SILAS</name>